<dbReference type="AlphaFoldDB" id="A0A8J1TQN2"/>
<organism evidence="3 4">
    <name type="scientific">Owenia fusiformis</name>
    <name type="common">Polychaete worm</name>
    <dbReference type="NCBI Taxonomy" id="6347"/>
    <lineage>
        <taxon>Eukaryota</taxon>
        <taxon>Metazoa</taxon>
        <taxon>Spiralia</taxon>
        <taxon>Lophotrochozoa</taxon>
        <taxon>Annelida</taxon>
        <taxon>Polychaeta</taxon>
        <taxon>Sedentaria</taxon>
        <taxon>Canalipalpata</taxon>
        <taxon>Sabellida</taxon>
        <taxon>Oweniida</taxon>
        <taxon>Oweniidae</taxon>
        <taxon>Owenia</taxon>
    </lineage>
</organism>
<sequence length="208" mass="23341">MGESGDGDYVLSDESAKQLVEALDVGQEISIEMKVVGEFRLWMILGIILSGITIIVVILCCIFDCRVPRSKQEIEEDKRRRKMAQRYVEEFDRVTHSVFEQENAPTKKNTSREKQGVHNPAFNDGTTETLKGGRIGNGHNYPGAVPGPSDYTPGEQEWTVHNDDDATAVKRSTHTSTTHYRPMDGNARVQDNGGPRKYRQDVEKGETE</sequence>
<feature type="transmembrane region" description="Helical" evidence="2">
    <location>
        <begin position="41"/>
        <end position="63"/>
    </location>
</feature>
<dbReference type="Proteomes" id="UP000749559">
    <property type="component" value="Unassembled WGS sequence"/>
</dbReference>
<evidence type="ECO:0000256" key="2">
    <source>
        <dbReference type="SAM" id="Phobius"/>
    </source>
</evidence>
<dbReference type="Pfam" id="PF16038">
    <property type="entry name" value="TMIE"/>
    <property type="match status" value="1"/>
</dbReference>
<evidence type="ECO:0000313" key="4">
    <source>
        <dbReference type="Proteomes" id="UP000749559"/>
    </source>
</evidence>
<name>A0A8J1TQN2_OWEFU</name>
<keyword evidence="2" id="KW-0812">Transmembrane</keyword>
<keyword evidence="2" id="KW-0472">Membrane</keyword>
<evidence type="ECO:0000256" key="1">
    <source>
        <dbReference type="SAM" id="MobiDB-lite"/>
    </source>
</evidence>
<dbReference type="OrthoDB" id="6154284at2759"/>
<dbReference type="PANTHER" id="PTHR28635">
    <property type="entry name" value="TRANSMEMBRANE INNER EAR EXPRESSED PROTEIN"/>
    <property type="match status" value="1"/>
</dbReference>
<evidence type="ECO:0000313" key="3">
    <source>
        <dbReference type="EMBL" id="CAH1789222.1"/>
    </source>
</evidence>
<feature type="region of interest" description="Disordered" evidence="1">
    <location>
        <begin position="98"/>
        <end position="208"/>
    </location>
</feature>
<gene>
    <name evidence="3" type="ORF">OFUS_LOCUS14623</name>
</gene>
<keyword evidence="4" id="KW-1185">Reference proteome</keyword>
<accession>A0A8J1TQN2</accession>
<dbReference type="PANTHER" id="PTHR28635:SF1">
    <property type="entry name" value="TRANSMEMBRANE INNER EAR EXPRESSED PROTEIN"/>
    <property type="match status" value="1"/>
</dbReference>
<comment type="caution">
    <text evidence="3">The sequence shown here is derived from an EMBL/GenBank/DDBJ whole genome shotgun (WGS) entry which is preliminary data.</text>
</comment>
<feature type="compositionally biased region" description="Basic and acidic residues" evidence="1">
    <location>
        <begin position="198"/>
        <end position="208"/>
    </location>
</feature>
<feature type="compositionally biased region" description="Polar residues" evidence="1">
    <location>
        <begin position="98"/>
        <end position="108"/>
    </location>
</feature>
<keyword evidence="2" id="KW-1133">Transmembrane helix</keyword>
<reference evidence="3" key="1">
    <citation type="submission" date="2022-03" db="EMBL/GenBank/DDBJ databases">
        <authorList>
            <person name="Martin C."/>
        </authorList>
    </citation>
    <scope>NUCLEOTIDE SEQUENCE</scope>
</reference>
<proteinExistence type="predicted"/>
<protein>
    <submittedName>
        <fullName evidence="3">Uncharacterized protein</fullName>
    </submittedName>
</protein>
<feature type="compositionally biased region" description="Basic and acidic residues" evidence="1">
    <location>
        <begin position="158"/>
        <end position="168"/>
    </location>
</feature>
<dbReference type="InterPro" id="IPR032006">
    <property type="entry name" value="TMIE"/>
</dbReference>
<dbReference type="EMBL" id="CAIIXF020000007">
    <property type="protein sequence ID" value="CAH1789222.1"/>
    <property type="molecule type" value="Genomic_DNA"/>
</dbReference>